<evidence type="ECO:0008006" key="5">
    <source>
        <dbReference type="Google" id="ProtNLM"/>
    </source>
</evidence>
<dbReference type="NCBIfam" id="TIGR00847">
    <property type="entry name" value="ccoS"/>
    <property type="match status" value="1"/>
</dbReference>
<name>A0ABQ0C7L9_9PROT</name>
<keyword evidence="4" id="KW-1185">Reference proteome</keyword>
<evidence type="ECO:0000256" key="1">
    <source>
        <dbReference type="SAM" id="MobiDB-lite"/>
    </source>
</evidence>
<dbReference type="PANTHER" id="PTHR41532:SF1">
    <property type="entry name" value="FIXS PROTEIN"/>
    <property type="match status" value="1"/>
</dbReference>
<dbReference type="Pfam" id="PF03597">
    <property type="entry name" value="FixS"/>
    <property type="match status" value="1"/>
</dbReference>
<proteinExistence type="predicted"/>
<comment type="caution">
    <text evidence="3">The sequence shown here is derived from an EMBL/GenBank/DDBJ whole genome shotgun (WGS) entry which is preliminary data.</text>
</comment>
<protein>
    <recommendedName>
        <fullName evidence="5">Cytochrome oxidase maturation protein, cbb3-type</fullName>
    </recommendedName>
</protein>
<accession>A0ABQ0C7L9</accession>
<dbReference type="Proteomes" id="UP001628193">
    <property type="component" value="Unassembled WGS sequence"/>
</dbReference>
<keyword evidence="2" id="KW-0472">Membrane</keyword>
<keyword evidence="2" id="KW-1133">Transmembrane helix</keyword>
<dbReference type="PANTHER" id="PTHR41532">
    <property type="entry name" value="FIXS PROTEIN"/>
    <property type="match status" value="1"/>
</dbReference>
<feature type="transmembrane region" description="Helical" evidence="2">
    <location>
        <begin position="6"/>
        <end position="26"/>
    </location>
</feature>
<gene>
    <name evidence="3" type="ORF">SIID45300_01196</name>
</gene>
<keyword evidence="2" id="KW-0812">Transmembrane</keyword>
<evidence type="ECO:0000256" key="2">
    <source>
        <dbReference type="SAM" id="Phobius"/>
    </source>
</evidence>
<dbReference type="InterPro" id="IPR004714">
    <property type="entry name" value="Cyt_oxidase_maturation_cbb3"/>
</dbReference>
<sequence>MNAIFILLPIAVLLSLVGLGMLIWSVRKGQFDDLEGPAHRILFEDDQALIPERVKKEERDSVEDGGEGPSSSR</sequence>
<evidence type="ECO:0000313" key="4">
    <source>
        <dbReference type="Proteomes" id="UP001628193"/>
    </source>
</evidence>
<reference evidence="3 4" key="1">
    <citation type="submission" date="2024-09" db="EMBL/GenBank/DDBJ databases">
        <title>Draft genome sequence of Candidatus Magnetaquicoccaceae bacterium FCR-1.</title>
        <authorList>
            <person name="Shimoshige H."/>
            <person name="Shimamura S."/>
            <person name="Taoka A."/>
            <person name="Kobayashi H."/>
            <person name="Maekawa T."/>
        </authorList>
    </citation>
    <scope>NUCLEOTIDE SEQUENCE [LARGE SCALE GENOMIC DNA]</scope>
    <source>
        <strain evidence="3 4">FCR-1</strain>
    </source>
</reference>
<dbReference type="RefSeq" id="WP_420904600.1">
    <property type="nucleotide sequence ID" value="NZ_BAAFGK010000004.1"/>
</dbReference>
<feature type="region of interest" description="Disordered" evidence="1">
    <location>
        <begin position="54"/>
        <end position="73"/>
    </location>
</feature>
<evidence type="ECO:0000313" key="3">
    <source>
        <dbReference type="EMBL" id="GAB0056881.1"/>
    </source>
</evidence>
<organism evidence="3 4">
    <name type="scientific">Candidatus Magnetaquiglobus chichijimensis</name>
    <dbReference type="NCBI Taxonomy" id="3141448"/>
    <lineage>
        <taxon>Bacteria</taxon>
        <taxon>Pseudomonadati</taxon>
        <taxon>Pseudomonadota</taxon>
        <taxon>Magnetococcia</taxon>
        <taxon>Magnetococcales</taxon>
        <taxon>Candidatus Magnetaquicoccaceae</taxon>
        <taxon>Candidatus Magnetaquiglobus</taxon>
    </lineage>
</organism>
<dbReference type="EMBL" id="BAAFGK010000004">
    <property type="protein sequence ID" value="GAB0056881.1"/>
    <property type="molecule type" value="Genomic_DNA"/>
</dbReference>